<feature type="domain" description="DUF305" evidence="1">
    <location>
        <begin position="91"/>
        <end position="240"/>
    </location>
</feature>
<keyword evidence="3" id="KW-1185">Reference proteome</keyword>
<reference evidence="2" key="1">
    <citation type="submission" date="2024-01" db="EMBL/GenBank/DDBJ databases">
        <title>Bank of Algae and Cyanobacteria of the Azores (BACA) strain genomes.</title>
        <authorList>
            <person name="Luz R."/>
            <person name="Cordeiro R."/>
            <person name="Fonseca A."/>
            <person name="Goncalves V."/>
        </authorList>
    </citation>
    <scope>NUCLEOTIDE SEQUENCE</scope>
    <source>
        <strain evidence="2">BACA0141</strain>
    </source>
</reference>
<organism evidence="2 3">
    <name type="scientific">Tumidithrix elongata BACA0141</name>
    <dbReference type="NCBI Taxonomy" id="2716417"/>
    <lineage>
        <taxon>Bacteria</taxon>
        <taxon>Bacillati</taxon>
        <taxon>Cyanobacteriota</taxon>
        <taxon>Cyanophyceae</taxon>
        <taxon>Pseudanabaenales</taxon>
        <taxon>Pseudanabaenaceae</taxon>
        <taxon>Tumidithrix</taxon>
        <taxon>Tumidithrix elongata</taxon>
    </lineage>
</organism>
<protein>
    <submittedName>
        <fullName evidence="2">DUF305 domain-containing protein</fullName>
    </submittedName>
</protein>
<dbReference type="Pfam" id="PF03713">
    <property type="entry name" value="DUF305"/>
    <property type="match status" value="1"/>
</dbReference>
<sequence length="247" mass="28172">MKYSSYIIPSFFMPFIVKKWSVFALLFAIAPFTIGSLTSCSEVKPNPTPASSIAPSVSATTPPPKQDVAQMGHMNHGGMSMEMGTADAEYDLRFIDAMIPHHQGAIEMAKVVLQKSNRPEVKKLAEAIIQAQEKEIAQLQQWRKQWYPNLSEQAMMWDSKINKMMPMTSEYKQVMMMDMDLGSANAEFDLRFMNAMIPHHEGALLMAKEAQTKTKRPEMQNLAKNILSSQQAEIDEMKQWRKTWYNQ</sequence>
<gene>
    <name evidence="2" type="ORF">V2H45_24320</name>
</gene>
<evidence type="ECO:0000259" key="1">
    <source>
        <dbReference type="Pfam" id="PF03713"/>
    </source>
</evidence>
<proteinExistence type="predicted"/>
<comment type="caution">
    <text evidence="2">The sequence shown here is derived from an EMBL/GenBank/DDBJ whole genome shotgun (WGS) entry which is preliminary data.</text>
</comment>
<dbReference type="Proteomes" id="UP001333818">
    <property type="component" value="Unassembled WGS sequence"/>
</dbReference>
<accession>A0AAW9QBP1</accession>
<dbReference type="PANTHER" id="PTHR36933:SF1">
    <property type="entry name" value="SLL0788 PROTEIN"/>
    <property type="match status" value="1"/>
</dbReference>
<dbReference type="InterPro" id="IPR012347">
    <property type="entry name" value="Ferritin-like"/>
</dbReference>
<name>A0AAW9QBP1_9CYAN</name>
<dbReference type="Gene3D" id="1.20.1260.10">
    <property type="match status" value="1"/>
</dbReference>
<dbReference type="AlphaFoldDB" id="A0AAW9QBP1"/>
<dbReference type="EMBL" id="JAZBJZ010000183">
    <property type="protein sequence ID" value="MEE3719871.1"/>
    <property type="molecule type" value="Genomic_DNA"/>
</dbReference>
<dbReference type="PANTHER" id="PTHR36933">
    <property type="entry name" value="SLL0788 PROTEIN"/>
    <property type="match status" value="1"/>
</dbReference>
<evidence type="ECO:0000313" key="3">
    <source>
        <dbReference type="Proteomes" id="UP001333818"/>
    </source>
</evidence>
<evidence type="ECO:0000313" key="2">
    <source>
        <dbReference type="EMBL" id="MEE3719871.1"/>
    </source>
</evidence>
<dbReference type="InterPro" id="IPR005183">
    <property type="entry name" value="DUF305_CopM-like"/>
</dbReference>